<evidence type="ECO:0000256" key="6">
    <source>
        <dbReference type="ARBA" id="ARBA00022833"/>
    </source>
</evidence>
<evidence type="ECO:0000313" key="11">
    <source>
        <dbReference type="Proteomes" id="UP001172159"/>
    </source>
</evidence>
<dbReference type="FunFam" id="4.10.1000.40:FF:000002">
    <property type="entry name" value="Nuclear polyadenylated RNA-binding protein Nab2"/>
    <property type="match status" value="1"/>
</dbReference>
<feature type="compositionally biased region" description="Polar residues" evidence="8">
    <location>
        <begin position="310"/>
        <end position="320"/>
    </location>
</feature>
<keyword evidence="7" id="KW-0539">Nucleus</keyword>
<protein>
    <recommendedName>
        <fullName evidence="9">Nab2-like CCCH zinc finger domain-containing protein</fullName>
    </recommendedName>
</protein>
<dbReference type="EMBL" id="JAUKTV010000009">
    <property type="protein sequence ID" value="KAK0729075.1"/>
    <property type="molecule type" value="Genomic_DNA"/>
</dbReference>
<keyword evidence="4" id="KW-0677">Repeat</keyword>
<keyword evidence="5" id="KW-0863">Zinc-finger</keyword>
<feature type="region of interest" description="Disordered" evidence="8">
    <location>
        <begin position="173"/>
        <end position="197"/>
    </location>
</feature>
<sequence>MSIEVAIGTPLADALNMAIQTKIAELGWAGPGNEGASMAEYFVLMLANGKSEAEIAAEISGDLLGLGPDNESVPAFARWLFEQIAVLNAQMGSEPAPPAAGSSEMDAVGDDTMEGTFDLSMETDAPAINAPTGPKAMRAGGVLRGGREKRIVSHINRALDRSGQDVLHRVRGQSGNERIGRGPPNGPRMGVGRQPRTTNARATNIAAGLANMNGMPGAPGPMGPMNGMNPMNGAGGFVQPDIYAIMEQQNRMLQQMQQQLMMQQQQAHQNGNDRGKSLFDRTNRGGNQFRRGGGHFNGNGPHHHQQQQPSEGTQGETAQQGEDVEMGVAKREAPNPEETVCRYNLRCGNKECKFAHQSPAAPPGITVDVKDVCTFGVACKNWKCTARHPSPASKVAHQSEQDCKFFPNCSNPHCPFRHPAFPACRNGGECKIPNCKFTHVKTACKFHPCTNRNCPFLHEEGQRGTFQDKVWTADGSKEHVSDRKFVNENAQEDLVLPGSEQQPDDVASPEVVV</sequence>
<comment type="caution">
    <text evidence="10">The sequence shown here is derived from an EMBL/GenBank/DDBJ whole genome shotgun (WGS) entry which is preliminary data.</text>
</comment>
<dbReference type="PANTHER" id="PTHR14738:SF29">
    <property type="entry name" value="ZINC FINGER CCCH DOMAIN-CONTAINING PROTEIN 14"/>
    <property type="match status" value="1"/>
</dbReference>
<dbReference type="InterPro" id="IPR055046">
    <property type="entry name" value="Nab2-like_Znf-CCCH"/>
</dbReference>
<gene>
    <name evidence="10" type="ORF">B0T21DRAFT_335615</name>
</gene>
<comment type="subcellular location">
    <subcellularLocation>
        <location evidence="1">Nucleus</location>
    </subcellularLocation>
</comment>
<feature type="region of interest" description="Disordered" evidence="8">
    <location>
        <begin position="258"/>
        <end position="320"/>
    </location>
</feature>
<dbReference type="Gene3D" id="4.10.1000.30">
    <property type="match status" value="1"/>
</dbReference>
<dbReference type="GO" id="GO:0043488">
    <property type="term" value="P:regulation of mRNA stability"/>
    <property type="evidence" value="ECO:0007669"/>
    <property type="project" value="InterPro"/>
</dbReference>
<evidence type="ECO:0000256" key="5">
    <source>
        <dbReference type="ARBA" id="ARBA00022771"/>
    </source>
</evidence>
<evidence type="ECO:0000256" key="2">
    <source>
        <dbReference type="ARBA" id="ARBA00008423"/>
    </source>
</evidence>
<evidence type="ECO:0000256" key="3">
    <source>
        <dbReference type="ARBA" id="ARBA00022723"/>
    </source>
</evidence>
<evidence type="ECO:0000313" key="10">
    <source>
        <dbReference type="EMBL" id="KAK0729075.1"/>
    </source>
</evidence>
<comment type="similarity">
    <text evidence="2">Belongs to the ZC3H14 family.</text>
</comment>
<dbReference type="GO" id="GO:0005634">
    <property type="term" value="C:nucleus"/>
    <property type="evidence" value="ECO:0007669"/>
    <property type="project" value="UniProtKB-SubCell"/>
</dbReference>
<dbReference type="PANTHER" id="PTHR14738">
    <property type="entry name" value="ZINC FINGER CCCH DOMAIN-CONTAINING PROTEIN 14"/>
    <property type="match status" value="1"/>
</dbReference>
<dbReference type="InterPro" id="IPR040366">
    <property type="entry name" value="Nab2/ZC3H14"/>
</dbReference>
<organism evidence="10 11">
    <name type="scientific">Apiosordaria backusii</name>
    <dbReference type="NCBI Taxonomy" id="314023"/>
    <lineage>
        <taxon>Eukaryota</taxon>
        <taxon>Fungi</taxon>
        <taxon>Dikarya</taxon>
        <taxon>Ascomycota</taxon>
        <taxon>Pezizomycotina</taxon>
        <taxon>Sordariomycetes</taxon>
        <taxon>Sordariomycetidae</taxon>
        <taxon>Sordariales</taxon>
        <taxon>Lasiosphaeriaceae</taxon>
        <taxon>Apiosordaria</taxon>
    </lineage>
</organism>
<dbReference type="GO" id="GO:0008270">
    <property type="term" value="F:zinc ion binding"/>
    <property type="evidence" value="ECO:0007669"/>
    <property type="project" value="UniProtKB-KW"/>
</dbReference>
<evidence type="ECO:0000259" key="9">
    <source>
        <dbReference type="Pfam" id="PF22683"/>
    </source>
</evidence>
<keyword evidence="3" id="KW-0479">Metal-binding</keyword>
<evidence type="ECO:0000256" key="4">
    <source>
        <dbReference type="ARBA" id="ARBA00022737"/>
    </source>
</evidence>
<evidence type="ECO:0000256" key="7">
    <source>
        <dbReference type="ARBA" id="ARBA00023242"/>
    </source>
</evidence>
<dbReference type="AlphaFoldDB" id="A0AA40B7I0"/>
<name>A0AA40B7I0_9PEZI</name>
<feature type="domain" description="Nab2-like CCCH zinc finger" evidence="9">
    <location>
        <begin position="444"/>
        <end position="463"/>
    </location>
</feature>
<evidence type="ECO:0000256" key="1">
    <source>
        <dbReference type="ARBA" id="ARBA00004123"/>
    </source>
</evidence>
<dbReference type="Gene3D" id="4.10.1000.40">
    <property type="match status" value="1"/>
</dbReference>
<dbReference type="Pfam" id="PF22683">
    <property type="entry name" value="Nab2-like_zf-CCCH"/>
    <property type="match status" value="1"/>
</dbReference>
<feature type="compositionally biased region" description="Basic and acidic residues" evidence="8">
    <location>
        <begin position="271"/>
        <end position="283"/>
    </location>
</feature>
<feature type="region of interest" description="Disordered" evidence="8">
    <location>
        <begin position="493"/>
        <end position="513"/>
    </location>
</feature>
<keyword evidence="11" id="KW-1185">Reference proteome</keyword>
<evidence type="ECO:0000256" key="8">
    <source>
        <dbReference type="SAM" id="MobiDB-lite"/>
    </source>
</evidence>
<dbReference type="Pfam" id="PF14608">
    <property type="entry name" value="zf-CCCH_2"/>
    <property type="match status" value="2"/>
</dbReference>
<proteinExistence type="inferred from homology"/>
<dbReference type="GO" id="GO:0005737">
    <property type="term" value="C:cytoplasm"/>
    <property type="evidence" value="ECO:0007669"/>
    <property type="project" value="TreeGrafter"/>
</dbReference>
<keyword evidence="6" id="KW-0862">Zinc</keyword>
<accession>A0AA40B7I0</accession>
<dbReference type="Proteomes" id="UP001172159">
    <property type="component" value="Unassembled WGS sequence"/>
</dbReference>
<dbReference type="GO" id="GO:0008143">
    <property type="term" value="F:poly(A) binding"/>
    <property type="evidence" value="ECO:0007669"/>
    <property type="project" value="InterPro"/>
</dbReference>
<reference evidence="10" key="1">
    <citation type="submission" date="2023-06" db="EMBL/GenBank/DDBJ databases">
        <title>Genome-scale phylogeny and comparative genomics of the fungal order Sordariales.</title>
        <authorList>
            <consortium name="Lawrence Berkeley National Laboratory"/>
            <person name="Hensen N."/>
            <person name="Bonometti L."/>
            <person name="Westerberg I."/>
            <person name="Brannstrom I.O."/>
            <person name="Guillou S."/>
            <person name="Cros-Aarteil S."/>
            <person name="Calhoun S."/>
            <person name="Haridas S."/>
            <person name="Kuo A."/>
            <person name="Mondo S."/>
            <person name="Pangilinan J."/>
            <person name="Riley R."/>
            <person name="Labutti K."/>
            <person name="Andreopoulos B."/>
            <person name="Lipzen A."/>
            <person name="Chen C."/>
            <person name="Yanf M."/>
            <person name="Daum C."/>
            <person name="Ng V."/>
            <person name="Clum A."/>
            <person name="Steindorff A."/>
            <person name="Ohm R."/>
            <person name="Martin F."/>
            <person name="Silar P."/>
            <person name="Natvig D."/>
            <person name="Lalanne C."/>
            <person name="Gautier V."/>
            <person name="Ament-Velasquez S.L."/>
            <person name="Kruys A."/>
            <person name="Hutchinson M.I."/>
            <person name="Powell A.J."/>
            <person name="Barry K."/>
            <person name="Miller A.N."/>
            <person name="Grigoriev I.V."/>
            <person name="Debuchy R."/>
            <person name="Gladieux P."/>
            <person name="Thoren M.H."/>
            <person name="Johannesson H."/>
        </authorList>
    </citation>
    <scope>NUCLEOTIDE SEQUENCE</scope>
    <source>
        <strain evidence="10">CBS 540.89</strain>
    </source>
</reference>